<dbReference type="STRING" id="1684307.A0A316UDV5"/>
<dbReference type="GO" id="GO:0016020">
    <property type="term" value="C:membrane"/>
    <property type="evidence" value="ECO:0007669"/>
    <property type="project" value="UniProtKB-SubCell"/>
</dbReference>
<evidence type="ECO:0000313" key="9">
    <source>
        <dbReference type="EMBL" id="PWN23380.1"/>
    </source>
</evidence>
<sequence>MRLLSSNPLSLFLSALLLATPVFSIKFDVLAKTSPTTRCIWNYALADTLVIVTINTGPIPNSTIDAEGQQVDVEIVDASQHNNVYLAKKNIKGEARMAINTHSNSDLGVCITNKLVVRRTVQGNAGSTIDLDVDIGADAVDYNAIANQESLSGLETEMKKLEAVAGEILDGLEYLKKREERMRGTNESTNSRVQDFASLTLVALVALGIWQMWHLRQFFRRKYLID</sequence>
<dbReference type="Pfam" id="PF01105">
    <property type="entry name" value="EMP24_GP25L"/>
    <property type="match status" value="1"/>
</dbReference>
<keyword evidence="6" id="KW-0472">Membrane</keyword>
<evidence type="ECO:0000256" key="7">
    <source>
        <dbReference type="SAM" id="SignalP"/>
    </source>
</evidence>
<dbReference type="RefSeq" id="XP_025350540.1">
    <property type="nucleotide sequence ID" value="XM_025491815.1"/>
</dbReference>
<dbReference type="InterPro" id="IPR015720">
    <property type="entry name" value="Emp24-like"/>
</dbReference>
<proteinExistence type="inferred from homology"/>
<dbReference type="Proteomes" id="UP000245942">
    <property type="component" value="Unassembled WGS sequence"/>
</dbReference>
<keyword evidence="4 7" id="KW-0732">Signal</keyword>
<dbReference type="InterPro" id="IPR009038">
    <property type="entry name" value="GOLD_dom"/>
</dbReference>
<organism evidence="9 10">
    <name type="scientific">Pseudomicrostroma glucosiphilum</name>
    <dbReference type="NCBI Taxonomy" id="1684307"/>
    <lineage>
        <taxon>Eukaryota</taxon>
        <taxon>Fungi</taxon>
        <taxon>Dikarya</taxon>
        <taxon>Basidiomycota</taxon>
        <taxon>Ustilaginomycotina</taxon>
        <taxon>Exobasidiomycetes</taxon>
        <taxon>Microstromatales</taxon>
        <taxon>Microstromatales incertae sedis</taxon>
        <taxon>Pseudomicrostroma</taxon>
    </lineage>
</organism>
<feature type="domain" description="GOLD" evidence="8">
    <location>
        <begin position="24"/>
        <end position="220"/>
    </location>
</feature>
<keyword evidence="3" id="KW-0812">Transmembrane</keyword>
<comment type="similarity">
    <text evidence="2">Belongs to the EMP24/GP25L family.</text>
</comment>
<keyword evidence="5" id="KW-1133">Transmembrane helix</keyword>
<comment type="subcellular location">
    <subcellularLocation>
        <location evidence="1">Membrane</location>
        <topology evidence="1">Single-pass type I membrane protein</topology>
    </subcellularLocation>
</comment>
<evidence type="ECO:0000256" key="3">
    <source>
        <dbReference type="ARBA" id="ARBA00022692"/>
    </source>
</evidence>
<evidence type="ECO:0000256" key="4">
    <source>
        <dbReference type="ARBA" id="ARBA00022729"/>
    </source>
</evidence>
<dbReference type="AlphaFoldDB" id="A0A316UDV5"/>
<evidence type="ECO:0000259" key="8">
    <source>
        <dbReference type="SMART" id="SM01190"/>
    </source>
</evidence>
<dbReference type="EMBL" id="KZ819322">
    <property type="protein sequence ID" value="PWN23380.1"/>
    <property type="molecule type" value="Genomic_DNA"/>
</dbReference>
<gene>
    <name evidence="9" type="ORF">BCV69DRAFT_280989</name>
</gene>
<dbReference type="PANTHER" id="PTHR22811">
    <property type="entry name" value="TRANSMEMBRANE EMP24 DOMAIN-CONTAINING PROTEIN"/>
    <property type="match status" value="1"/>
</dbReference>
<feature type="chain" id="PRO_5016459404" description="GOLD domain-containing protein" evidence="7">
    <location>
        <begin position="25"/>
        <end position="226"/>
    </location>
</feature>
<protein>
    <recommendedName>
        <fullName evidence="8">GOLD domain-containing protein</fullName>
    </recommendedName>
</protein>
<dbReference type="SMART" id="SM01190">
    <property type="entry name" value="EMP24_GP25L"/>
    <property type="match status" value="1"/>
</dbReference>
<evidence type="ECO:0000256" key="1">
    <source>
        <dbReference type="ARBA" id="ARBA00004479"/>
    </source>
</evidence>
<evidence type="ECO:0000256" key="2">
    <source>
        <dbReference type="ARBA" id="ARBA00007104"/>
    </source>
</evidence>
<dbReference type="GeneID" id="37013549"/>
<accession>A0A316UDV5</accession>
<evidence type="ECO:0000256" key="5">
    <source>
        <dbReference type="ARBA" id="ARBA00022989"/>
    </source>
</evidence>
<evidence type="ECO:0000313" key="10">
    <source>
        <dbReference type="Proteomes" id="UP000245942"/>
    </source>
</evidence>
<keyword evidence="10" id="KW-1185">Reference proteome</keyword>
<reference evidence="9 10" key="1">
    <citation type="journal article" date="2018" name="Mol. Biol. Evol.">
        <title>Broad Genomic Sampling Reveals a Smut Pathogenic Ancestry of the Fungal Clade Ustilaginomycotina.</title>
        <authorList>
            <person name="Kijpornyongpan T."/>
            <person name="Mondo S.J."/>
            <person name="Barry K."/>
            <person name="Sandor L."/>
            <person name="Lee J."/>
            <person name="Lipzen A."/>
            <person name="Pangilinan J."/>
            <person name="LaButti K."/>
            <person name="Hainaut M."/>
            <person name="Henrissat B."/>
            <person name="Grigoriev I.V."/>
            <person name="Spatafora J.W."/>
            <person name="Aime M.C."/>
        </authorList>
    </citation>
    <scope>NUCLEOTIDE SEQUENCE [LARGE SCALE GENOMIC DNA]</scope>
    <source>
        <strain evidence="9 10">MCA 4718</strain>
    </source>
</reference>
<name>A0A316UDV5_9BASI</name>
<dbReference type="OrthoDB" id="759142at2759"/>
<feature type="signal peptide" evidence="7">
    <location>
        <begin position="1"/>
        <end position="24"/>
    </location>
</feature>
<evidence type="ECO:0000256" key="6">
    <source>
        <dbReference type="ARBA" id="ARBA00023136"/>
    </source>
</evidence>